<dbReference type="SMART" id="SM00248">
    <property type="entry name" value="ANK"/>
    <property type="match status" value="3"/>
</dbReference>
<dbReference type="Pfam" id="PF12796">
    <property type="entry name" value="Ank_2"/>
    <property type="match status" value="1"/>
</dbReference>
<accession>A0A0G4EVD6</accession>
<dbReference type="InterPro" id="IPR050663">
    <property type="entry name" value="Ankyrin-SOCS_Box"/>
</dbReference>
<evidence type="ECO:0000256" key="2">
    <source>
        <dbReference type="ARBA" id="ARBA00023043"/>
    </source>
</evidence>
<keyword evidence="4" id="KW-0175">Coiled coil</keyword>
<dbReference type="Gene3D" id="1.25.40.20">
    <property type="entry name" value="Ankyrin repeat-containing domain"/>
    <property type="match status" value="2"/>
</dbReference>
<sequence>MMADVPSLRSHLPPFNSDQTDDELEEALFAAVHGQYPMSTVPVILPHVSNLDARDEKGKSVLHHAVIAGNIELVQLLLETTREGAKGVDINGRHSVNNMSMTALHTNLITCPYAVCVAITQTLIDYGIDIDATIPIAEWVDSAWKEKPLPPPFRKRILVTNTTALHQSALDNGANLHARTNLGTPLVMAAVWHNSQYLDDIPNRVEIARMAIARGADVNDCGESGTALHWAALKQHPLRLLRQAFHKLRRVILNTPSRLTAAALSLGSWACALISWLTKQVAQPRPVDIDLDQQLLESATLNVKRTKRKQHRRAVTVRAGGGESAARARGPERHDAAATCTLVDCKGSPLGGEVGVGKARADATSEDDLLQQCQAMAAEREAALNEALAKERQSAATKSKKMSVAIERLKAQNEDLKQTLMREQKTVAALRESQNKLEGQVQMVTAVTAEKECAVKTNHGLTEKLRELEAQLTNLRREKEESVAKIKQLEGAQSAAQVGFINVSAISSYDDRLRTAVDEQAVLQLQADVNSSLSDVTNALDQMNTLSSRCQKKLVDLEDQKKCVVCTERRPCVTP</sequence>
<protein>
    <submittedName>
        <fullName evidence="5">Uncharacterized protein</fullName>
    </submittedName>
</protein>
<dbReference type="InterPro" id="IPR002110">
    <property type="entry name" value="Ankyrin_rpt"/>
</dbReference>
<dbReference type="GO" id="GO:0000976">
    <property type="term" value="F:transcription cis-regulatory region binding"/>
    <property type="evidence" value="ECO:0007669"/>
    <property type="project" value="TreeGrafter"/>
</dbReference>
<keyword evidence="1" id="KW-0677">Repeat</keyword>
<dbReference type="PANTHER" id="PTHR24193">
    <property type="entry name" value="ANKYRIN REPEAT PROTEIN"/>
    <property type="match status" value="1"/>
</dbReference>
<dbReference type="SUPFAM" id="SSF48403">
    <property type="entry name" value="Ankyrin repeat"/>
    <property type="match status" value="1"/>
</dbReference>
<name>A0A0G4EVD6_VITBC</name>
<dbReference type="InterPro" id="IPR036770">
    <property type="entry name" value="Ankyrin_rpt-contain_sf"/>
</dbReference>
<evidence type="ECO:0000256" key="4">
    <source>
        <dbReference type="SAM" id="Coils"/>
    </source>
</evidence>
<keyword evidence="6" id="KW-1185">Reference proteome</keyword>
<dbReference type="AlphaFoldDB" id="A0A0G4EVD6"/>
<feature type="repeat" description="ANK" evidence="3">
    <location>
        <begin position="57"/>
        <end position="79"/>
    </location>
</feature>
<proteinExistence type="predicted"/>
<dbReference type="InParanoid" id="A0A0G4EVD6"/>
<dbReference type="PROSITE" id="PS50297">
    <property type="entry name" value="ANK_REP_REGION"/>
    <property type="match status" value="1"/>
</dbReference>
<dbReference type="PhylomeDB" id="A0A0G4EVD6"/>
<dbReference type="Proteomes" id="UP000041254">
    <property type="component" value="Unassembled WGS sequence"/>
</dbReference>
<feature type="coiled-coil region" evidence="4">
    <location>
        <begin position="366"/>
        <end position="492"/>
    </location>
</feature>
<dbReference type="GO" id="GO:0045944">
    <property type="term" value="P:positive regulation of transcription by RNA polymerase II"/>
    <property type="evidence" value="ECO:0007669"/>
    <property type="project" value="TreeGrafter"/>
</dbReference>
<organism evidence="5 6">
    <name type="scientific">Vitrella brassicaformis (strain CCMP3155)</name>
    <dbReference type="NCBI Taxonomy" id="1169540"/>
    <lineage>
        <taxon>Eukaryota</taxon>
        <taxon>Sar</taxon>
        <taxon>Alveolata</taxon>
        <taxon>Colpodellida</taxon>
        <taxon>Vitrellaceae</taxon>
        <taxon>Vitrella</taxon>
    </lineage>
</organism>
<evidence type="ECO:0000313" key="5">
    <source>
        <dbReference type="EMBL" id="CEM02030.1"/>
    </source>
</evidence>
<dbReference type="VEuPathDB" id="CryptoDB:Vbra_13417"/>
<dbReference type="PANTHER" id="PTHR24193:SF121">
    <property type="entry name" value="ADA2A-CONTAINING COMPLEX COMPONENT 3, ISOFORM D"/>
    <property type="match status" value="1"/>
</dbReference>
<evidence type="ECO:0000256" key="3">
    <source>
        <dbReference type="PROSITE-ProRule" id="PRU00023"/>
    </source>
</evidence>
<keyword evidence="2 3" id="KW-0040">ANK repeat</keyword>
<dbReference type="PROSITE" id="PS50088">
    <property type="entry name" value="ANK_REPEAT"/>
    <property type="match status" value="1"/>
</dbReference>
<dbReference type="EMBL" id="CDMY01000316">
    <property type="protein sequence ID" value="CEM02030.1"/>
    <property type="molecule type" value="Genomic_DNA"/>
</dbReference>
<evidence type="ECO:0000256" key="1">
    <source>
        <dbReference type="ARBA" id="ARBA00022737"/>
    </source>
</evidence>
<dbReference type="OrthoDB" id="6430205at2759"/>
<gene>
    <name evidence="5" type="ORF">Vbra_13417</name>
</gene>
<reference evidence="5 6" key="1">
    <citation type="submission" date="2014-11" db="EMBL/GenBank/DDBJ databases">
        <authorList>
            <person name="Zhu J."/>
            <person name="Qi W."/>
            <person name="Song R."/>
        </authorList>
    </citation>
    <scope>NUCLEOTIDE SEQUENCE [LARGE SCALE GENOMIC DNA]</scope>
</reference>
<evidence type="ECO:0000313" key="6">
    <source>
        <dbReference type="Proteomes" id="UP000041254"/>
    </source>
</evidence>
<dbReference type="GO" id="GO:0005634">
    <property type="term" value="C:nucleus"/>
    <property type="evidence" value="ECO:0007669"/>
    <property type="project" value="TreeGrafter"/>
</dbReference>